<comment type="caution">
    <text evidence="1">The sequence shown here is derived from an EMBL/GenBank/DDBJ whole genome shotgun (WGS) entry which is preliminary data.</text>
</comment>
<reference evidence="1 2" key="1">
    <citation type="submission" date="2017-07" db="EMBL/GenBank/DDBJ databases">
        <title>Amycolatopsis antarcticus sp. nov., isolated from the surface of an Antarcticus brown macroalga.</title>
        <authorList>
            <person name="Wang J."/>
            <person name="Leiva S."/>
            <person name="Huang J."/>
            <person name="Huang Y."/>
        </authorList>
    </citation>
    <scope>NUCLEOTIDE SEQUENCE [LARGE SCALE GENOMIC DNA]</scope>
    <source>
        <strain evidence="1 2">AU-G6</strain>
    </source>
</reference>
<gene>
    <name evidence="1" type="ORF">CFN78_01165</name>
</gene>
<protein>
    <submittedName>
        <fullName evidence="1">Uncharacterized protein</fullName>
    </submittedName>
</protein>
<dbReference type="EMBL" id="NKYE01000001">
    <property type="protein sequence ID" value="OZM74855.1"/>
    <property type="molecule type" value="Genomic_DNA"/>
</dbReference>
<organism evidence="1 2">
    <name type="scientific">Amycolatopsis antarctica</name>
    <dbReference type="NCBI Taxonomy" id="1854586"/>
    <lineage>
        <taxon>Bacteria</taxon>
        <taxon>Bacillati</taxon>
        <taxon>Actinomycetota</taxon>
        <taxon>Actinomycetes</taxon>
        <taxon>Pseudonocardiales</taxon>
        <taxon>Pseudonocardiaceae</taxon>
        <taxon>Amycolatopsis</taxon>
    </lineage>
</organism>
<dbReference type="InParanoid" id="A0A263DBT3"/>
<name>A0A263DBT3_9PSEU</name>
<accession>A0A263DBT3</accession>
<evidence type="ECO:0000313" key="1">
    <source>
        <dbReference type="EMBL" id="OZM74855.1"/>
    </source>
</evidence>
<keyword evidence="2" id="KW-1185">Reference proteome</keyword>
<evidence type="ECO:0000313" key="2">
    <source>
        <dbReference type="Proteomes" id="UP000242444"/>
    </source>
</evidence>
<proteinExistence type="predicted"/>
<sequence length="155" mass="16982">MNDTEWLPSRIRPDHLHTPGHAGTALCGVELNQSTSRCALCSLESHRRRRNHPQPELRQRIERQCDHPEQPIPARLRCLSTDVDADHATAADALDPLCGLLVDTYIETESAAHLLRGDTSSVKARLAGEHLVDTLMALENALTGHSGADAALRFG</sequence>
<dbReference type="AlphaFoldDB" id="A0A263DBT3"/>
<dbReference type="Proteomes" id="UP000242444">
    <property type="component" value="Unassembled WGS sequence"/>
</dbReference>
<dbReference type="RefSeq" id="WP_094860640.1">
    <property type="nucleotide sequence ID" value="NZ_NKYE01000001.1"/>
</dbReference>